<dbReference type="CDD" id="cd14766">
    <property type="entry name" value="CeGLB25-like"/>
    <property type="match status" value="1"/>
</dbReference>
<dbReference type="GO" id="GO:0046872">
    <property type="term" value="F:metal ion binding"/>
    <property type="evidence" value="ECO:0007669"/>
    <property type="project" value="UniProtKB-KW"/>
</dbReference>
<organism evidence="6 7">
    <name type="scientific">Sinanodonta woodiana</name>
    <name type="common">Chinese pond mussel</name>
    <name type="synonym">Anodonta woodiana</name>
    <dbReference type="NCBI Taxonomy" id="1069815"/>
    <lineage>
        <taxon>Eukaryota</taxon>
        <taxon>Metazoa</taxon>
        <taxon>Spiralia</taxon>
        <taxon>Lophotrochozoa</taxon>
        <taxon>Mollusca</taxon>
        <taxon>Bivalvia</taxon>
        <taxon>Autobranchia</taxon>
        <taxon>Heteroconchia</taxon>
        <taxon>Palaeoheterodonta</taxon>
        <taxon>Unionida</taxon>
        <taxon>Unionoidea</taxon>
        <taxon>Unionidae</taxon>
        <taxon>Unioninae</taxon>
        <taxon>Sinanodonta</taxon>
    </lineage>
</organism>
<evidence type="ECO:0000256" key="1">
    <source>
        <dbReference type="ARBA" id="ARBA00022617"/>
    </source>
</evidence>
<dbReference type="SUPFAM" id="SSF46458">
    <property type="entry name" value="Globin-like"/>
    <property type="match status" value="1"/>
</dbReference>
<evidence type="ECO:0000256" key="3">
    <source>
        <dbReference type="ARBA" id="ARBA00023004"/>
    </source>
</evidence>
<dbReference type="EMBL" id="JBJQND010000006">
    <property type="protein sequence ID" value="KAL3872787.1"/>
    <property type="molecule type" value="Genomic_DNA"/>
</dbReference>
<keyword evidence="4" id="KW-0561">Oxygen transport</keyword>
<dbReference type="Proteomes" id="UP001634394">
    <property type="component" value="Unassembled WGS sequence"/>
</dbReference>
<dbReference type="PANTHER" id="PTHR46458">
    <property type="entry name" value="BLR2807 PROTEIN"/>
    <property type="match status" value="1"/>
</dbReference>
<dbReference type="Gene3D" id="1.10.490.10">
    <property type="entry name" value="Globins"/>
    <property type="match status" value="1"/>
</dbReference>
<gene>
    <name evidence="6" type="ORF">ACJMK2_035988</name>
</gene>
<dbReference type="PANTHER" id="PTHR46458:SF5">
    <property type="entry name" value="GLOBIN FAMILY PROFILE DOMAIN-CONTAINING PROTEIN"/>
    <property type="match status" value="1"/>
</dbReference>
<comment type="similarity">
    <text evidence="4">Belongs to the globin family.</text>
</comment>
<dbReference type="InterPro" id="IPR000971">
    <property type="entry name" value="Globin"/>
</dbReference>
<keyword evidence="3" id="KW-0408">Iron</keyword>
<dbReference type="InterPro" id="IPR009050">
    <property type="entry name" value="Globin-like_sf"/>
</dbReference>
<evidence type="ECO:0000259" key="5">
    <source>
        <dbReference type="PROSITE" id="PS01033"/>
    </source>
</evidence>
<sequence length="214" mass="24645">MGCTISAPNFFLSKGDEYTSSREKTKIPNDLSFNTKGLHNSDPRIPLTARQRFNISKSWKGIARNIQHTGIMMFLRMFETNNDIRQMFLTLTDGECDIVELRSNKNLESHVAQVMFTLDEAISSLDDTDAVIDLLRTVGYTHRRLKAFDPQLFWKIEEPFLLAVKDTLGDRYTANMEHIYKKTIKFILQTLIEGFNMENKECANEEVTHAPQTS</sequence>
<evidence type="ECO:0000256" key="2">
    <source>
        <dbReference type="ARBA" id="ARBA00022723"/>
    </source>
</evidence>
<keyword evidence="7" id="KW-1185">Reference proteome</keyword>
<evidence type="ECO:0000313" key="7">
    <source>
        <dbReference type="Proteomes" id="UP001634394"/>
    </source>
</evidence>
<protein>
    <recommendedName>
        <fullName evidence="5">Globin domain-containing protein</fullName>
    </recommendedName>
</protein>
<dbReference type="AlphaFoldDB" id="A0ABD3WG02"/>
<feature type="domain" description="Globin" evidence="5">
    <location>
        <begin position="46"/>
        <end position="196"/>
    </location>
</feature>
<dbReference type="GO" id="GO:0005344">
    <property type="term" value="F:oxygen carrier activity"/>
    <property type="evidence" value="ECO:0007669"/>
    <property type="project" value="UniProtKB-KW"/>
</dbReference>
<evidence type="ECO:0000256" key="4">
    <source>
        <dbReference type="RuleBase" id="RU000356"/>
    </source>
</evidence>
<evidence type="ECO:0000313" key="6">
    <source>
        <dbReference type="EMBL" id="KAL3872787.1"/>
    </source>
</evidence>
<dbReference type="InterPro" id="IPR050532">
    <property type="entry name" value="Globin-like_OT"/>
</dbReference>
<keyword evidence="1 4" id="KW-0349">Heme</keyword>
<keyword evidence="4" id="KW-0813">Transport</keyword>
<name>A0ABD3WG02_SINWO</name>
<comment type="caution">
    <text evidence="6">The sequence shown here is derived from an EMBL/GenBank/DDBJ whole genome shotgun (WGS) entry which is preliminary data.</text>
</comment>
<reference evidence="6 7" key="1">
    <citation type="submission" date="2024-11" db="EMBL/GenBank/DDBJ databases">
        <title>Chromosome-level genome assembly of the freshwater bivalve Anodonta woodiana.</title>
        <authorList>
            <person name="Chen X."/>
        </authorList>
    </citation>
    <scope>NUCLEOTIDE SEQUENCE [LARGE SCALE GENOMIC DNA]</scope>
    <source>
        <strain evidence="6">MN2024</strain>
        <tissue evidence="6">Gills</tissue>
    </source>
</reference>
<dbReference type="InterPro" id="IPR012292">
    <property type="entry name" value="Globin/Proto"/>
</dbReference>
<proteinExistence type="inferred from homology"/>
<dbReference type="Pfam" id="PF00042">
    <property type="entry name" value="Globin"/>
    <property type="match status" value="1"/>
</dbReference>
<dbReference type="PROSITE" id="PS01033">
    <property type="entry name" value="GLOBIN"/>
    <property type="match status" value="1"/>
</dbReference>
<keyword evidence="2" id="KW-0479">Metal-binding</keyword>
<accession>A0ABD3WG02</accession>